<gene>
    <name evidence="1" type="ORF">CU097_003984</name>
</gene>
<organism evidence="1 2">
    <name type="scientific">Rhizopus azygosporus</name>
    <name type="common">Rhizopus microsporus var. azygosporus</name>
    <dbReference type="NCBI Taxonomy" id="86630"/>
    <lineage>
        <taxon>Eukaryota</taxon>
        <taxon>Fungi</taxon>
        <taxon>Fungi incertae sedis</taxon>
        <taxon>Mucoromycota</taxon>
        <taxon>Mucoromycotina</taxon>
        <taxon>Mucoromycetes</taxon>
        <taxon>Mucorales</taxon>
        <taxon>Mucorineae</taxon>
        <taxon>Rhizopodaceae</taxon>
        <taxon>Rhizopus</taxon>
    </lineage>
</organism>
<dbReference type="STRING" id="86630.A0A367J0I4"/>
<protein>
    <submittedName>
        <fullName evidence="1">Uncharacterized protein</fullName>
    </submittedName>
</protein>
<sequence>MYQPLKSWVKAVKEASKKEKPLEVDDVIEEQSKKNQHLYKLKEEHIKILEEFIDNGPVATLDEMASINFMQNCIFIGGSGFNFYTARSQDGPKKE</sequence>
<feature type="non-terminal residue" evidence="1">
    <location>
        <position position="95"/>
    </location>
</feature>
<dbReference type="Proteomes" id="UP000252139">
    <property type="component" value="Unassembled WGS sequence"/>
</dbReference>
<keyword evidence="2" id="KW-1185">Reference proteome</keyword>
<proteinExistence type="predicted"/>
<accession>A0A367J0I4</accession>
<name>A0A367J0I4_RHIAZ</name>
<evidence type="ECO:0000313" key="1">
    <source>
        <dbReference type="EMBL" id="RCH83444.1"/>
    </source>
</evidence>
<reference evidence="1 2" key="1">
    <citation type="journal article" date="2018" name="G3 (Bethesda)">
        <title>Phylogenetic and Phylogenomic Definition of Rhizopus Species.</title>
        <authorList>
            <person name="Gryganskyi A.P."/>
            <person name="Golan J."/>
            <person name="Dolatabadi S."/>
            <person name="Mondo S."/>
            <person name="Robb S."/>
            <person name="Idnurm A."/>
            <person name="Muszewska A."/>
            <person name="Steczkiewicz K."/>
            <person name="Masonjones S."/>
            <person name="Liao H.L."/>
            <person name="Gajdeczka M.T."/>
            <person name="Anike F."/>
            <person name="Vuek A."/>
            <person name="Anishchenko I.M."/>
            <person name="Voigt K."/>
            <person name="de Hoog G.S."/>
            <person name="Smith M.E."/>
            <person name="Heitman J."/>
            <person name="Vilgalys R."/>
            <person name="Stajich J.E."/>
        </authorList>
    </citation>
    <scope>NUCLEOTIDE SEQUENCE [LARGE SCALE GENOMIC DNA]</scope>
    <source>
        <strain evidence="1 2">CBS 357.93</strain>
    </source>
</reference>
<dbReference type="AlphaFoldDB" id="A0A367J0I4"/>
<evidence type="ECO:0000313" key="2">
    <source>
        <dbReference type="Proteomes" id="UP000252139"/>
    </source>
</evidence>
<dbReference type="EMBL" id="PJQL01002660">
    <property type="protein sequence ID" value="RCH83444.1"/>
    <property type="molecule type" value="Genomic_DNA"/>
</dbReference>
<comment type="caution">
    <text evidence="1">The sequence shown here is derived from an EMBL/GenBank/DDBJ whole genome shotgun (WGS) entry which is preliminary data.</text>
</comment>